<dbReference type="Proteomes" id="UP001596312">
    <property type="component" value="Unassembled WGS sequence"/>
</dbReference>
<reference evidence="1 2" key="1">
    <citation type="journal article" date="2019" name="Int. J. Syst. Evol. Microbiol.">
        <title>The Global Catalogue of Microorganisms (GCM) 10K type strain sequencing project: providing services to taxonomists for standard genome sequencing and annotation.</title>
        <authorList>
            <consortium name="The Broad Institute Genomics Platform"/>
            <consortium name="The Broad Institute Genome Sequencing Center for Infectious Disease"/>
            <person name="Wu L."/>
            <person name="Ma J."/>
        </authorList>
    </citation>
    <scope>NUCLEOTIDE SEQUENCE [LARGE SCALE GENOMIC DNA]</scope>
    <source>
        <strain evidence="1 2">CGMCC 1.3240</strain>
    </source>
</reference>
<comment type="caution">
    <text evidence="1">The sequence shown here is derived from an EMBL/GenBank/DDBJ whole genome shotgun (WGS) entry which is preliminary data.</text>
</comment>
<dbReference type="RefSeq" id="WP_340603584.1">
    <property type="nucleotide sequence ID" value="NZ_JBBMXV010000002.1"/>
</dbReference>
<protein>
    <submittedName>
        <fullName evidence="1">DUF192 domain-containing protein</fullName>
    </submittedName>
</protein>
<organism evidence="1 2">
    <name type="scientific">Halalkalicoccus tibetensis</name>
    <dbReference type="NCBI Taxonomy" id="175632"/>
    <lineage>
        <taxon>Archaea</taxon>
        <taxon>Methanobacteriati</taxon>
        <taxon>Methanobacteriota</taxon>
        <taxon>Stenosarchaea group</taxon>
        <taxon>Halobacteria</taxon>
        <taxon>Halobacteriales</taxon>
        <taxon>Halococcaceae</taxon>
        <taxon>Halalkalicoccus</taxon>
    </lineage>
</organism>
<proteinExistence type="predicted"/>
<dbReference type="Pfam" id="PF02643">
    <property type="entry name" value="DUF192"/>
    <property type="match status" value="1"/>
</dbReference>
<dbReference type="InterPro" id="IPR038695">
    <property type="entry name" value="Saro_0823-like_sf"/>
</dbReference>
<sequence>MASRRLSLLVAALLIAAVVLAFAYQLGLLAYLTGTEDRATVTISEEGGETLATVEAEVADTPPERYTGLSDHESLGEHEGMLFVFGSEDTQSFVMRDMAFPIDMIFVGEDGTITTIHEAPVEDDDSSYRGEAKWVLEVNYGYAAEHGIEEGDQVGIEYR</sequence>
<dbReference type="InterPro" id="IPR003795">
    <property type="entry name" value="DUF192"/>
</dbReference>
<dbReference type="AlphaFoldDB" id="A0ABD5V7A0"/>
<dbReference type="Gene3D" id="2.60.120.1140">
    <property type="entry name" value="Protein of unknown function DUF192"/>
    <property type="match status" value="1"/>
</dbReference>
<gene>
    <name evidence="1" type="ORF">ACFQGH_07615</name>
</gene>
<keyword evidence="2" id="KW-1185">Reference proteome</keyword>
<accession>A0ABD5V7A0</accession>
<dbReference type="EMBL" id="JBHSXQ010000002">
    <property type="protein sequence ID" value="MFC6905070.1"/>
    <property type="molecule type" value="Genomic_DNA"/>
</dbReference>
<dbReference type="PANTHER" id="PTHR37953:SF1">
    <property type="entry name" value="UPF0127 PROTEIN MJ1496"/>
    <property type="match status" value="1"/>
</dbReference>
<evidence type="ECO:0000313" key="1">
    <source>
        <dbReference type="EMBL" id="MFC6905070.1"/>
    </source>
</evidence>
<name>A0ABD5V7A0_9EURY</name>
<evidence type="ECO:0000313" key="2">
    <source>
        <dbReference type="Proteomes" id="UP001596312"/>
    </source>
</evidence>
<dbReference type="PANTHER" id="PTHR37953">
    <property type="entry name" value="UPF0127 PROTEIN MJ1496"/>
    <property type="match status" value="1"/>
</dbReference>